<dbReference type="EMBL" id="CP003740">
    <property type="protein sequence ID" value="AGI68734.1"/>
    <property type="molecule type" value="Genomic_DNA"/>
</dbReference>
<dbReference type="PANTHER" id="PTHR42941:SF1">
    <property type="entry name" value="SLL1037 PROTEIN"/>
    <property type="match status" value="1"/>
</dbReference>
<dbReference type="Proteomes" id="UP000005307">
    <property type="component" value="Chromosome"/>
</dbReference>
<dbReference type="PANTHER" id="PTHR42941">
    <property type="entry name" value="SLL1037 PROTEIN"/>
    <property type="match status" value="1"/>
</dbReference>
<keyword evidence="1" id="KW-0732">Signal</keyword>
<dbReference type="SUPFAM" id="SSF53850">
    <property type="entry name" value="Periplasmic binding protein-like II"/>
    <property type="match status" value="1"/>
</dbReference>
<keyword evidence="3" id="KW-1185">Reference proteome</keyword>
<dbReference type="KEGG" id="oat:OAN307_c32120"/>
<protein>
    <submittedName>
        <fullName evidence="2">TAXI family TRAP-transporter extracellular solute binding protein</fullName>
    </submittedName>
</protein>
<feature type="signal peptide" evidence="1">
    <location>
        <begin position="1"/>
        <end position="23"/>
    </location>
</feature>
<organism evidence="2 3">
    <name type="scientific">Octadecabacter antarcticus 307</name>
    <dbReference type="NCBI Taxonomy" id="391626"/>
    <lineage>
        <taxon>Bacteria</taxon>
        <taxon>Pseudomonadati</taxon>
        <taxon>Pseudomonadota</taxon>
        <taxon>Alphaproteobacteria</taxon>
        <taxon>Rhodobacterales</taxon>
        <taxon>Roseobacteraceae</taxon>
        <taxon>Octadecabacter</taxon>
    </lineage>
</organism>
<feature type="chain" id="PRO_5004102334" evidence="1">
    <location>
        <begin position="24"/>
        <end position="328"/>
    </location>
</feature>
<dbReference type="OrthoDB" id="8111384at2"/>
<dbReference type="RefSeq" id="WP_015500713.1">
    <property type="nucleotide sequence ID" value="NC_020911.1"/>
</dbReference>
<gene>
    <name evidence="2" type="ORF">OAN307_c32120</name>
</gene>
<dbReference type="HOGENOM" id="CLU_033215_0_1_5"/>
<dbReference type="AlphaFoldDB" id="M9R7T4"/>
<dbReference type="STRING" id="391626.OAN307_c32120"/>
<evidence type="ECO:0000313" key="3">
    <source>
        <dbReference type="Proteomes" id="UP000005307"/>
    </source>
</evidence>
<dbReference type="InterPro" id="IPR011852">
    <property type="entry name" value="TRAP_TAXI"/>
</dbReference>
<evidence type="ECO:0000313" key="2">
    <source>
        <dbReference type="EMBL" id="AGI68734.1"/>
    </source>
</evidence>
<dbReference type="eggNOG" id="COG2358">
    <property type="taxonomic scope" value="Bacteria"/>
</dbReference>
<sequence>MITKHLKFLSVIALTTVALPLSAQDWTPGDNVSLRMAASQPVHAIYPISVGFKEIIEREIPGISIALTATQGGLENARLLSVGEVELANGNSLAAYSLRYGEFAADGEDPQEQLVALFPSYTWEIGTMVPADSDVETFRDLVGKRIAIGPIGSGAEATASQTLTAMGLTDDDFENVQRSAVDQMFGALSSGMADAVIWGTAHPTGRISEQAATRGLRFVPFAEADMEMVTKAYPYFHAGYLRDDLYEGQEGNALWTGGATHFWATTSLPDDLAYAMVKAVWENKEELVIRHVSQEFLDEELVRMQAVLMDFHPGAQRYFVEIGILEGL</sequence>
<dbReference type="Pfam" id="PF16868">
    <property type="entry name" value="NMT1_3"/>
    <property type="match status" value="1"/>
</dbReference>
<proteinExistence type="predicted"/>
<accession>M9R7T4</accession>
<dbReference type="Gene3D" id="3.40.190.10">
    <property type="entry name" value="Periplasmic binding protein-like II"/>
    <property type="match status" value="2"/>
</dbReference>
<dbReference type="NCBIfam" id="TIGR02122">
    <property type="entry name" value="TRAP_TAXI"/>
    <property type="match status" value="1"/>
</dbReference>
<name>M9R7T4_9RHOB</name>
<reference evidence="2 3" key="1">
    <citation type="journal article" date="2013" name="PLoS ONE">
        <title>Poles Apart: Arctic and Antarctic Octadecabacter strains Share High Genome Plasticity and a New Type of Xanthorhodopsin.</title>
        <authorList>
            <person name="Vollmers J."/>
            <person name="Voget S."/>
            <person name="Dietrich S."/>
            <person name="Gollnow K."/>
            <person name="Smits M."/>
            <person name="Meyer K."/>
            <person name="Brinkhoff T."/>
            <person name="Simon M."/>
            <person name="Daniel R."/>
        </authorList>
    </citation>
    <scope>NUCLEOTIDE SEQUENCE [LARGE SCALE GENOMIC DNA]</scope>
    <source>
        <strain evidence="2 3">307</strain>
    </source>
</reference>
<evidence type="ECO:0000256" key="1">
    <source>
        <dbReference type="SAM" id="SignalP"/>
    </source>
</evidence>